<organism evidence="2 3">
    <name type="scientific">Herbidospora galbida</name>
    <dbReference type="NCBI Taxonomy" id="2575442"/>
    <lineage>
        <taxon>Bacteria</taxon>
        <taxon>Bacillati</taxon>
        <taxon>Actinomycetota</taxon>
        <taxon>Actinomycetes</taxon>
        <taxon>Streptosporangiales</taxon>
        <taxon>Streptosporangiaceae</taxon>
        <taxon>Herbidospora</taxon>
    </lineage>
</organism>
<feature type="compositionally biased region" description="Basic and acidic residues" evidence="1">
    <location>
        <begin position="14"/>
        <end position="23"/>
    </location>
</feature>
<name>A0A4U3MJK7_9ACTN</name>
<feature type="region of interest" description="Disordered" evidence="1">
    <location>
        <begin position="1"/>
        <end position="23"/>
    </location>
</feature>
<evidence type="ECO:0000313" key="2">
    <source>
        <dbReference type="EMBL" id="TKK89595.1"/>
    </source>
</evidence>
<evidence type="ECO:0000256" key="1">
    <source>
        <dbReference type="SAM" id="MobiDB-lite"/>
    </source>
</evidence>
<sequence>MNRGRQMTLTKTKRGADDPGLDERLRDGVEAAFRSLEAELLGDGPLGSHWINVAGLSLPQQAWLVHALHLLTRNPADYQRAPAVARLVGHARRYTAEPGGDAFEREVLAVSGWTEAVFPATLTLPEPADLSVEPADHAWISAEVDRRLAAAPEGFLDPIAAADLGAVVQAGLRAEFPGNRYEGPLYDGYDLSSRVRDSVELPDGPAARAAYLAMLGGDPAVLDADADLAGRVGRLITRDVSHGPGREVCVPAADRALLTHAFLHVLVHPGFRARAGWLEEDLVTLFTAEYGDGVPPAEGPAVTLLEELGSDRLKVAIFFGRTEFLGV</sequence>
<dbReference type="RefSeq" id="WP_170990858.1">
    <property type="nucleotide sequence ID" value="NZ_SZQA01000006.1"/>
</dbReference>
<keyword evidence="3" id="KW-1185">Reference proteome</keyword>
<proteinExistence type="predicted"/>
<gene>
    <name evidence="2" type="ORF">FDA94_09415</name>
</gene>
<feature type="compositionally biased region" description="Polar residues" evidence="1">
    <location>
        <begin position="1"/>
        <end position="10"/>
    </location>
</feature>
<comment type="caution">
    <text evidence="2">The sequence shown here is derived from an EMBL/GenBank/DDBJ whole genome shotgun (WGS) entry which is preliminary data.</text>
</comment>
<dbReference type="EMBL" id="SZQA01000006">
    <property type="protein sequence ID" value="TKK89595.1"/>
    <property type="molecule type" value="Genomic_DNA"/>
</dbReference>
<evidence type="ECO:0000313" key="3">
    <source>
        <dbReference type="Proteomes" id="UP000308705"/>
    </source>
</evidence>
<accession>A0A4U3MJK7</accession>
<dbReference type="Proteomes" id="UP000308705">
    <property type="component" value="Unassembled WGS sequence"/>
</dbReference>
<protein>
    <submittedName>
        <fullName evidence="2">Uncharacterized protein</fullName>
    </submittedName>
</protein>
<reference evidence="2 3" key="1">
    <citation type="submission" date="2019-04" db="EMBL/GenBank/DDBJ databases">
        <title>Herbidospora sp. NEAU-GS14.nov., a novel actinomycete isolated from soil.</title>
        <authorList>
            <person name="Han L."/>
        </authorList>
    </citation>
    <scope>NUCLEOTIDE SEQUENCE [LARGE SCALE GENOMIC DNA]</scope>
    <source>
        <strain evidence="2 3">NEAU-GS14</strain>
    </source>
</reference>
<dbReference type="AlphaFoldDB" id="A0A4U3MJK7"/>